<dbReference type="AlphaFoldDB" id="A0A9Q3D924"/>
<reference evidence="1" key="1">
    <citation type="submission" date="2021-03" db="EMBL/GenBank/DDBJ databases">
        <title>Draft genome sequence of rust myrtle Austropuccinia psidii MF-1, a brazilian biotype.</title>
        <authorList>
            <person name="Quecine M.C."/>
            <person name="Pachon D.M.R."/>
            <person name="Bonatelli M.L."/>
            <person name="Correr F.H."/>
            <person name="Franceschini L.M."/>
            <person name="Leite T.F."/>
            <person name="Margarido G.R.A."/>
            <person name="Almeida C.A."/>
            <person name="Ferrarezi J.A."/>
            <person name="Labate C.A."/>
        </authorList>
    </citation>
    <scope>NUCLEOTIDE SEQUENCE</scope>
    <source>
        <strain evidence="1">MF-1</strain>
    </source>
</reference>
<dbReference type="EMBL" id="AVOT02013821">
    <property type="protein sequence ID" value="MBW0496775.1"/>
    <property type="molecule type" value="Genomic_DNA"/>
</dbReference>
<organism evidence="1 2">
    <name type="scientific">Austropuccinia psidii MF-1</name>
    <dbReference type="NCBI Taxonomy" id="1389203"/>
    <lineage>
        <taxon>Eukaryota</taxon>
        <taxon>Fungi</taxon>
        <taxon>Dikarya</taxon>
        <taxon>Basidiomycota</taxon>
        <taxon>Pucciniomycotina</taxon>
        <taxon>Pucciniomycetes</taxon>
        <taxon>Pucciniales</taxon>
        <taxon>Sphaerophragmiaceae</taxon>
        <taxon>Austropuccinia</taxon>
    </lineage>
</organism>
<protein>
    <submittedName>
        <fullName evidence="1">Uncharacterized protein</fullName>
    </submittedName>
</protein>
<keyword evidence="2" id="KW-1185">Reference proteome</keyword>
<accession>A0A9Q3D924</accession>
<comment type="caution">
    <text evidence="1">The sequence shown here is derived from an EMBL/GenBank/DDBJ whole genome shotgun (WGS) entry which is preliminary data.</text>
</comment>
<evidence type="ECO:0000313" key="2">
    <source>
        <dbReference type="Proteomes" id="UP000765509"/>
    </source>
</evidence>
<dbReference type="Proteomes" id="UP000765509">
    <property type="component" value="Unassembled WGS sequence"/>
</dbReference>
<gene>
    <name evidence="1" type="ORF">O181_036490</name>
</gene>
<name>A0A9Q3D924_9BASI</name>
<evidence type="ECO:0000313" key="1">
    <source>
        <dbReference type="EMBL" id="MBW0496775.1"/>
    </source>
</evidence>
<proteinExistence type="predicted"/>
<sequence length="158" mass="16998">MYDAPQLSSCDLNTAHQPQQKSFPHLLLFGGDRTGTDWQASFATFGPISLGNASPNLLLFGGDGTRTDRRASFATFGPISLGSTHLKKVADNDANAKPLSNKEVYSLLNSLRLEVSSLKPAQNSDTAKMQSLQMVLSSPPLALLPYHQTPCTVSSAYK</sequence>